<evidence type="ECO:0000313" key="5">
    <source>
        <dbReference type="Proteomes" id="UP001151518"/>
    </source>
</evidence>
<evidence type="ECO:0000256" key="3">
    <source>
        <dbReference type="ARBA" id="ARBA00022833"/>
    </source>
</evidence>
<evidence type="ECO:0000313" key="4">
    <source>
        <dbReference type="EMBL" id="KAJ2676009.1"/>
    </source>
</evidence>
<dbReference type="OrthoDB" id="10248838at2759"/>
<sequence>MGKIDLQLKADLSNVTDFIVGDEHYHWNFRFECTSCHEKSENLATISTEDSSQISGSRGEANLVMRCKFCNREGAASIVSKPKAYTAENSGRYATILTIECRGMEPVEIGPTPGWVAKSTESKQTFEVDPSEGEWYDYDDEASVEVSITDVESQFVRSKEK</sequence>
<keyword evidence="2" id="KW-0479">Metal-binding</keyword>
<dbReference type="GO" id="GO:0008270">
    <property type="term" value="F:zinc ion binding"/>
    <property type="evidence" value="ECO:0007669"/>
    <property type="project" value="TreeGrafter"/>
</dbReference>
<reference evidence="4" key="1">
    <citation type="submission" date="2022-07" db="EMBL/GenBank/DDBJ databases">
        <title>Phylogenomic reconstructions and comparative analyses of Kickxellomycotina fungi.</title>
        <authorList>
            <person name="Reynolds N.K."/>
            <person name="Stajich J.E."/>
            <person name="Barry K."/>
            <person name="Grigoriev I.V."/>
            <person name="Crous P."/>
            <person name="Smith M.E."/>
        </authorList>
    </citation>
    <scope>NUCLEOTIDE SEQUENCE</scope>
    <source>
        <strain evidence="4">NRRL 3115</strain>
    </source>
</reference>
<evidence type="ECO:0008006" key="6">
    <source>
        <dbReference type="Google" id="ProtNLM"/>
    </source>
</evidence>
<protein>
    <recommendedName>
        <fullName evidence="6">DUF866-domain-containing protein</fullName>
    </recommendedName>
</protein>
<dbReference type="AlphaFoldDB" id="A0A9W8KXU5"/>
<evidence type="ECO:0000256" key="2">
    <source>
        <dbReference type="ARBA" id="ARBA00022723"/>
    </source>
</evidence>
<dbReference type="PANTHER" id="PTHR12857">
    <property type="entry name" value="CXXC MOTIF CONTAINING ZINC BINDING PROTEIN"/>
    <property type="match status" value="1"/>
</dbReference>
<comment type="similarity">
    <text evidence="1">Belongs to the UPF0587 family.</text>
</comment>
<name>A0A9W8KXU5_9FUNG</name>
<dbReference type="Proteomes" id="UP001151518">
    <property type="component" value="Unassembled WGS sequence"/>
</dbReference>
<proteinExistence type="inferred from homology"/>
<accession>A0A9W8KXU5</accession>
<dbReference type="PANTHER" id="PTHR12857:SF0">
    <property type="entry name" value="CXXC MOTIF CONTAINING ZINC BINDING PROTEIN"/>
    <property type="match status" value="1"/>
</dbReference>
<keyword evidence="3" id="KW-0862">Zinc</keyword>
<dbReference type="InterPro" id="IPR008584">
    <property type="entry name" value="CXXC_Zn-binding_euk"/>
</dbReference>
<comment type="caution">
    <text evidence="4">The sequence shown here is derived from an EMBL/GenBank/DDBJ whole genome shotgun (WGS) entry which is preliminary data.</text>
</comment>
<organism evidence="4 5">
    <name type="scientific">Coemansia spiralis</name>
    <dbReference type="NCBI Taxonomy" id="417178"/>
    <lineage>
        <taxon>Eukaryota</taxon>
        <taxon>Fungi</taxon>
        <taxon>Fungi incertae sedis</taxon>
        <taxon>Zoopagomycota</taxon>
        <taxon>Kickxellomycotina</taxon>
        <taxon>Kickxellomycetes</taxon>
        <taxon>Kickxellales</taxon>
        <taxon>Kickxellaceae</taxon>
        <taxon>Coemansia</taxon>
    </lineage>
</organism>
<evidence type="ECO:0000256" key="1">
    <source>
        <dbReference type="ARBA" id="ARBA00007818"/>
    </source>
</evidence>
<gene>
    <name evidence="4" type="ORF">GGI25_003743</name>
</gene>
<dbReference type="Pfam" id="PF05907">
    <property type="entry name" value="CXXC_Zn-b_euk"/>
    <property type="match status" value="1"/>
</dbReference>
<dbReference type="SUPFAM" id="SSF141678">
    <property type="entry name" value="MAL13P1.257-like"/>
    <property type="match status" value="1"/>
</dbReference>
<dbReference type="EMBL" id="JANBTW010000043">
    <property type="protein sequence ID" value="KAJ2676009.1"/>
    <property type="molecule type" value="Genomic_DNA"/>
</dbReference>